<dbReference type="Gene3D" id="3.50.7.10">
    <property type="entry name" value="GroEL"/>
    <property type="match status" value="1"/>
</dbReference>
<sequence>MFSLKSGSDVTASVVNDCKELYKIFSSQRYPNRGKVAGQEGGGGGGGGTRNLIAAIANKDAVEALSIKDVSREDRPEVVLLRSLLKNSCPRQGGLGDGNLLYLSFTTLLIHKCLDLEYLHLGGGGAGSGGGGGGGGRGRGENKKLTEITNGIKHVTSFVEEYLCSSECDLTVPVGLSDVKGLLAVIKTSLVPKAKGAGLDEGQRQGETHVLSKVGVDELALVILKAFISSVRVSGASDVQFQTFVGHGSIGVKCLERTVFLDCPPHAMSGFSRRGEDGGKVLNCMVFSCSLYQKSVGKDETTTAIANRFDFKVDDEMEIARLLKLGVEIVYSGVEVVFCQRQVHPRLAEFLESSYIAVFHRLGIARVGRVGRVCGCRVVNDWEELLNEGGGGGGGAVEGGRMGRCVLNAYKGFPPHKLVATVQAPSGDVHGGSGETGPATVVLTGLTERAVKKKRDVIVNTLTMLEGLLRKGGEGKGIGGAGCWESVVVELVREKKWEGLTPWERKGVEVWADCLARTVGGGIGMVDFDGGVKVETFEGGGGGSGGYGGRHGSLFSANASGLAKRVTMTARDRAVVCVKSVERGGRVRVEEGAVIDLLDVVLAALKAASEVASVMLSVGGAMMMK</sequence>
<dbReference type="PANTHER" id="PTHR46787:SF1">
    <property type="entry name" value="MOLECULAR CHAPERONE MKKS"/>
    <property type="match status" value="1"/>
</dbReference>
<dbReference type="InterPro" id="IPR028790">
    <property type="entry name" value="MKKS"/>
</dbReference>
<keyword evidence="2" id="KW-1185">Reference proteome</keyword>
<dbReference type="GO" id="GO:0032502">
    <property type="term" value="P:developmental process"/>
    <property type="evidence" value="ECO:0007669"/>
    <property type="project" value="TreeGrafter"/>
</dbReference>
<comment type="caution">
    <text evidence="1">The sequence shown here is derived from an EMBL/GenBank/DDBJ whole genome shotgun (WGS) entry which is preliminary data.</text>
</comment>
<dbReference type="GO" id="GO:0005737">
    <property type="term" value="C:cytoplasm"/>
    <property type="evidence" value="ECO:0007669"/>
    <property type="project" value="TreeGrafter"/>
</dbReference>
<dbReference type="InterPro" id="IPR027413">
    <property type="entry name" value="GROEL-like_equatorial_sf"/>
</dbReference>
<dbReference type="GO" id="GO:0051082">
    <property type="term" value="F:unfolded protein binding"/>
    <property type="evidence" value="ECO:0007669"/>
    <property type="project" value="InterPro"/>
</dbReference>
<dbReference type="Gene3D" id="1.10.560.10">
    <property type="entry name" value="GroEL-like equatorial domain"/>
    <property type="match status" value="1"/>
</dbReference>
<dbReference type="InterPro" id="IPR027409">
    <property type="entry name" value="GroEL-like_apical_dom_sf"/>
</dbReference>
<evidence type="ECO:0000313" key="1">
    <source>
        <dbReference type="EMBL" id="GMI15808.1"/>
    </source>
</evidence>
<dbReference type="InterPro" id="IPR027410">
    <property type="entry name" value="TCP-1-like_intermed_sf"/>
</dbReference>
<name>A0A9W7FPB0_9STRA</name>
<proteinExistence type="predicted"/>
<dbReference type="InterPro" id="IPR002423">
    <property type="entry name" value="Cpn60/GroEL/TCP-1"/>
</dbReference>
<protein>
    <submittedName>
        <fullName evidence="1">Uncharacterized protein</fullName>
    </submittedName>
</protein>
<dbReference type="GO" id="GO:0060271">
    <property type="term" value="P:cilium assembly"/>
    <property type="evidence" value="ECO:0007669"/>
    <property type="project" value="InterPro"/>
</dbReference>
<evidence type="ECO:0000313" key="2">
    <source>
        <dbReference type="Proteomes" id="UP001165160"/>
    </source>
</evidence>
<dbReference type="Pfam" id="PF00118">
    <property type="entry name" value="Cpn60_TCP1"/>
    <property type="match status" value="1"/>
</dbReference>
<dbReference type="Proteomes" id="UP001165160">
    <property type="component" value="Unassembled WGS sequence"/>
</dbReference>
<dbReference type="EMBL" id="BRXX01000533">
    <property type="protein sequence ID" value="GMI15808.1"/>
    <property type="molecule type" value="Genomic_DNA"/>
</dbReference>
<dbReference type="Gene3D" id="3.30.260.10">
    <property type="entry name" value="TCP-1-like chaperonin intermediate domain"/>
    <property type="match status" value="1"/>
</dbReference>
<gene>
    <name evidence="1" type="ORF">TrVE_jg4361</name>
</gene>
<dbReference type="PANTHER" id="PTHR46787">
    <property type="entry name" value="SYNDROMES PUTATIVE CHAPERONIN-RELATED"/>
    <property type="match status" value="1"/>
</dbReference>
<dbReference type="GO" id="GO:0005524">
    <property type="term" value="F:ATP binding"/>
    <property type="evidence" value="ECO:0007669"/>
    <property type="project" value="InterPro"/>
</dbReference>
<dbReference type="GO" id="GO:0006457">
    <property type="term" value="P:protein folding"/>
    <property type="evidence" value="ECO:0007669"/>
    <property type="project" value="InterPro"/>
</dbReference>
<dbReference type="GO" id="GO:0005634">
    <property type="term" value="C:nucleus"/>
    <property type="evidence" value="ECO:0007669"/>
    <property type="project" value="TreeGrafter"/>
</dbReference>
<dbReference type="GO" id="GO:0051131">
    <property type="term" value="P:chaperone-mediated protein complex assembly"/>
    <property type="evidence" value="ECO:0007669"/>
    <property type="project" value="TreeGrafter"/>
</dbReference>
<accession>A0A9W7FPB0</accession>
<dbReference type="SUPFAM" id="SSF52029">
    <property type="entry name" value="GroEL apical domain-like"/>
    <property type="match status" value="1"/>
</dbReference>
<reference evidence="2" key="1">
    <citation type="journal article" date="2023" name="Commun. Biol.">
        <title>Genome analysis of Parmales, the sister group of diatoms, reveals the evolutionary specialization of diatoms from phago-mixotrophs to photoautotrophs.</title>
        <authorList>
            <person name="Ban H."/>
            <person name="Sato S."/>
            <person name="Yoshikawa S."/>
            <person name="Yamada K."/>
            <person name="Nakamura Y."/>
            <person name="Ichinomiya M."/>
            <person name="Sato N."/>
            <person name="Blanc-Mathieu R."/>
            <person name="Endo H."/>
            <person name="Kuwata A."/>
            <person name="Ogata H."/>
        </authorList>
    </citation>
    <scope>NUCLEOTIDE SEQUENCE [LARGE SCALE GENOMIC DNA]</scope>
    <source>
        <strain evidence="2">NIES 3699</strain>
    </source>
</reference>
<organism evidence="1 2">
    <name type="scientific">Triparma verrucosa</name>
    <dbReference type="NCBI Taxonomy" id="1606542"/>
    <lineage>
        <taxon>Eukaryota</taxon>
        <taxon>Sar</taxon>
        <taxon>Stramenopiles</taxon>
        <taxon>Ochrophyta</taxon>
        <taxon>Bolidophyceae</taxon>
        <taxon>Parmales</taxon>
        <taxon>Triparmaceae</taxon>
        <taxon>Triparma</taxon>
    </lineage>
</organism>
<dbReference type="AlphaFoldDB" id="A0A9W7FPB0"/>